<organism evidence="2 3">
    <name type="scientific">Ilumatobacter fluminis</name>
    <dbReference type="NCBI Taxonomy" id="467091"/>
    <lineage>
        <taxon>Bacteria</taxon>
        <taxon>Bacillati</taxon>
        <taxon>Actinomycetota</taxon>
        <taxon>Acidimicrobiia</taxon>
        <taxon>Acidimicrobiales</taxon>
        <taxon>Ilumatobacteraceae</taxon>
        <taxon>Ilumatobacter</taxon>
    </lineage>
</organism>
<proteinExistence type="predicted"/>
<dbReference type="AlphaFoldDB" id="A0A4V3EJ04"/>
<feature type="domain" description="Cupin type-2" evidence="1">
    <location>
        <begin position="56"/>
        <end position="117"/>
    </location>
</feature>
<dbReference type="OrthoDB" id="512358at2"/>
<evidence type="ECO:0000313" key="2">
    <source>
        <dbReference type="EMBL" id="TDT15478.1"/>
    </source>
</evidence>
<comment type="caution">
    <text evidence="2">The sequence shown here is derived from an EMBL/GenBank/DDBJ whole genome shotgun (WGS) entry which is preliminary data.</text>
</comment>
<dbReference type="SUPFAM" id="SSF51182">
    <property type="entry name" value="RmlC-like cupins"/>
    <property type="match status" value="1"/>
</dbReference>
<dbReference type="Gene3D" id="2.60.120.10">
    <property type="entry name" value="Jelly Rolls"/>
    <property type="match status" value="1"/>
</dbReference>
<accession>A0A4V3EJ04</accession>
<keyword evidence="3" id="KW-1185">Reference proteome</keyword>
<dbReference type="InterPro" id="IPR011051">
    <property type="entry name" value="RmlC_Cupin_sf"/>
</dbReference>
<dbReference type="Proteomes" id="UP000294558">
    <property type="component" value="Unassembled WGS sequence"/>
</dbReference>
<evidence type="ECO:0000313" key="3">
    <source>
        <dbReference type="Proteomes" id="UP000294558"/>
    </source>
</evidence>
<dbReference type="InterPro" id="IPR013096">
    <property type="entry name" value="Cupin_2"/>
</dbReference>
<protein>
    <recommendedName>
        <fullName evidence="1">Cupin type-2 domain-containing protein</fullName>
    </recommendedName>
</protein>
<evidence type="ECO:0000259" key="1">
    <source>
        <dbReference type="Pfam" id="PF07883"/>
    </source>
</evidence>
<dbReference type="InterPro" id="IPR014710">
    <property type="entry name" value="RmlC-like_jellyroll"/>
</dbReference>
<name>A0A4V3EJ04_9ACTN</name>
<dbReference type="EMBL" id="SOAU01000001">
    <property type="protein sequence ID" value="TDT15478.1"/>
    <property type="molecule type" value="Genomic_DNA"/>
</dbReference>
<reference evidence="2 3" key="1">
    <citation type="submission" date="2019-03" db="EMBL/GenBank/DDBJ databases">
        <title>Sequencing the genomes of 1000 actinobacteria strains.</title>
        <authorList>
            <person name="Klenk H.-P."/>
        </authorList>
    </citation>
    <scope>NUCLEOTIDE SEQUENCE [LARGE SCALE GENOMIC DNA]</scope>
    <source>
        <strain evidence="2 3">DSM 18936</strain>
    </source>
</reference>
<gene>
    <name evidence="2" type="ORF">BDK89_1049</name>
</gene>
<dbReference type="Pfam" id="PF07883">
    <property type="entry name" value="Cupin_2"/>
    <property type="match status" value="1"/>
</dbReference>
<sequence length="128" mass="14405">MEARSHHPDRTYPHLAAGPDLTLIDVGPDFWATIDDRPELHTGRLVTSFEMNADWDVWEMHPKGDELILVTEGKVRFRLDDDATVAELVVEAPEYVIVPTGVWHTADAMGPARLVIITWGDGTTHRPR</sequence>
<dbReference type="RefSeq" id="WP_133867922.1">
    <property type="nucleotide sequence ID" value="NZ_SOAU01000001.1"/>
</dbReference>